<evidence type="ECO:0000256" key="2">
    <source>
        <dbReference type="SAM" id="MobiDB-lite"/>
    </source>
</evidence>
<dbReference type="PANTHER" id="PTHR21562">
    <property type="entry name" value="NOTUM-RELATED"/>
    <property type="match status" value="1"/>
</dbReference>
<gene>
    <name evidence="4" type="ORF">PMEA_00025304</name>
</gene>
<evidence type="ECO:0000256" key="3">
    <source>
        <dbReference type="SAM" id="SignalP"/>
    </source>
</evidence>
<evidence type="ECO:0000313" key="4">
    <source>
        <dbReference type="EMBL" id="CAH3151232.1"/>
    </source>
</evidence>
<feature type="region of interest" description="Disordered" evidence="2">
    <location>
        <begin position="306"/>
        <end position="329"/>
    </location>
</feature>
<feature type="region of interest" description="Disordered" evidence="2">
    <location>
        <begin position="67"/>
        <end position="264"/>
    </location>
</feature>
<dbReference type="Proteomes" id="UP001159428">
    <property type="component" value="Unassembled WGS sequence"/>
</dbReference>
<evidence type="ECO:0000313" key="5">
    <source>
        <dbReference type="Proteomes" id="UP001159428"/>
    </source>
</evidence>
<name>A0AAU9XLK6_9CNID</name>
<keyword evidence="3" id="KW-0732">Signal</keyword>
<dbReference type="PANTHER" id="PTHR21562:SF67">
    <property type="entry name" value="PECTIN ACETYLESTERASE"/>
    <property type="match status" value="1"/>
</dbReference>
<evidence type="ECO:0008006" key="6">
    <source>
        <dbReference type="Google" id="ProtNLM"/>
    </source>
</evidence>
<feature type="compositionally biased region" description="Low complexity" evidence="2">
    <location>
        <begin position="313"/>
        <end position="324"/>
    </location>
</feature>
<feature type="chain" id="PRO_5043987074" description="Pectin acetylesterase" evidence="3">
    <location>
        <begin position="23"/>
        <end position="902"/>
    </location>
</feature>
<evidence type="ECO:0000256" key="1">
    <source>
        <dbReference type="ARBA" id="ARBA00010213"/>
    </source>
</evidence>
<protein>
    <recommendedName>
        <fullName evidence="6">Pectin acetylesterase</fullName>
    </recommendedName>
</protein>
<keyword evidence="5" id="KW-1185">Reference proteome</keyword>
<feature type="compositionally biased region" description="Basic residues" evidence="2">
    <location>
        <begin position="362"/>
        <end position="384"/>
    </location>
</feature>
<reference evidence="4 5" key="1">
    <citation type="submission" date="2022-05" db="EMBL/GenBank/DDBJ databases">
        <authorList>
            <consortium name="Genoscope - CEA"/>
            <person name="William W."/>
        </authorList>
    </citation>
    <scope>NUCLEOTIDE SEQUENCE [LARGE SCALE GENOMIC DNA]</scope>
</reference>
<proteinExistence type="inferred from homology"/>
<dbReference type="InterPro" id="IPR004963">
    <property type="entry name" value="PAE/NOTUM"/>
</dbReference>
<dbReference type="GO" id="GO:0016787">
    <property type="term" value="F:hydrolase activity"/>
    <property type="evidence" value="ECO:0007669"/>
    <property type="project" value="InterPro"/>
</dbReference>
<feature type="compositionally biased region" description="Basic and acidic residues" evidence="2">
    <location>
        <begin position="215"/>
        <end position="249"/>
    </location>
</feature>
<organism evidence="4 5">
    <name type="scientific">Pocillopora meandrina</name>
    <dbReference type="NCBI Taxonomy" id="46732"/>
    <lineage>
        <taxon>Eukaryota</taxon>
        <taxon>Metazoa</taxon>
        <taxon>Cnidaria</taxon>
        <taxon>Anthozoa</taxon>
        <taxon>Hexacorallia</taxon>
        <taxon>Scleractinia</taxon>
        <taxon>Astrocoeniina</taxon>
        <taxon>Pocilloporidae</taxon>
        <taxon>Pocillopora</taxon>
    </lineage>
</organism>
<sequence length="902" mass="101796">MLYHTLNVRLAYTLALIVFVSSRHIQKSEIGKVQQDISKSGKPGEYLWYKTGSVQTDQKFAKSVIARSSHGKKAHSLDENEESSGSTFPNEEDDPSGSGEVHEEYMSGSGIYPNSYMVDIQESDTTDSSARGAVDKMTQVSSGEDSPEETSADFSGDSKAEVERNETPEKELNAQDGSGSTDDEQENDNDEDSQKEEKEEPKVKVMSPAVLKGGEVQRKRSDIYKKSKVTEGDSESEYDKLFKDFKNDGDLGPEVEEDDDSYLDDAITDEEARQLVSEENKEETGMSKSDILGRHQYKGEDISSMFEGYTNKSGSNSDESGASSGEHKKKAYAHNMKEILSKLDKDVFRGNNSEEHKHLHSKQHRHYHKQLHKHHHHQHHHKHQNNSFTEEADASRALSHHADSGIFNGSVSNVTMEAQKVKKHHEHKRHHHHHHHHHNRLYHHHHQLDHHLKEMESHHDNFNESQIPIADVQQSNSNKQYSTQYPSVYYPSSGPIINTVTPQSPQAPQGTYSAEESSLLQYYNQPSNGFVYHAVRDADKIGAVCLDGSTPGYYVRQGSAEAGKNWIIYLQGGAWCESEKACSGRSRMHLGSSLFFKPLGNPGGILSNSAKENPEFHDWSVAYLPYCDGSSFSGNRSDPVEFEGSLLYFRGFRILDSTISELLSDTSLKEARNVVFSGTSAGGLAVMLHADYVRSKLPKHAHFRSLADSGFFLDTTSRKHKKQKKFRKAMQNVFKLHDCTDGVPQECVKKMSGKDLWKCIFPQYFLRFVKSRLFVVNSLYDSWQLSHIWEIPCASTPYKCSKKEVKLIKKFRSKTLKAMKPVFASSNIGLYVDSCIDHGQVISNAQWNSIKVQHKSIASSFATWCQKPTKTEFFIDEDDYPANPTCVTKDVARRSEIITEGF</sequence>
<accession>A0AAU9XLK6</accession>
<comment type="caution">
    <text evidence="4">The sequence shown here is derived from an EMBL/GenBank/DDBJ whole genome shotgun (WGS) entry which is preliminary data.</text>
</comment>
<dbReference type="EMBL" id="CALNXJ010000049">
    <property type="protein sequence ID" value="CAH3151232.1"/>
    <property type="molecule type" value="Genomic_DNA"/>
</dbReference>
<feature type="region of interest" description="Disordered" evidence="2">
    <location>
        <begin position="362"/>
        <end position="397"/>
    </location>
</feature>
<dbReference type="Pfam" id="PF03283">
    <property type="entry name" value="PAE"/>
    <property type="match status" value="1"/>
</dbReference>
<feature type="compositionally biased region" description="Acidic residues" evidence="2">
    <location>
        <begin position="181"/>
        <end position="194"/>
    </location>
</feature>
<feature type="compositionally biased region" description="Acidic residues" evidence="2">
    <location>
        <begin position="251"/>
        <end position="264"/>
    </location>
</feature>
<dbReference type="AlphaFoldDB" id="A0AAU9XLK6"/>
<feature type="signal peptide" evidence="3">
    <location>
        <begin position="1"/>
        <end position="22"/>
    </location>
</feature>
<comment type="similarity">
    <text evidence="1">Belongs to the pectinacetylesterase family. Notum subfamily.</text>
</comment>
<feature type="compositionally biased region" description="Basic and acidic residues" evidence="2">
    <location>
        <begin position="156"/>
        <end position="173"/>
    </location>
</feature>